<comment type="caution">
    <text evidence="7">The sequence shown here is derived from an EMBL/GenBank/DDBJ whole genome shotgun (WGS) entry which is preliminary data.</text>
</comment>
<gene>
    <name evidence="7" type="ORF">ACJMK2_034461</name>
</gene>
<dbReference type="CDD" id="cd01449">
    <property type="entry name" value="TST_Repeat_2"/>
    <property type="match status" value="1"/>
</dbReference>
<evidence type="ECO:0000313" key="7">
    <source>
        <dbReference type="EMBL" id="KAL3876653.1"/>
    </source>
</evidence>
<dbReference type="Pfam" id="PF00581">
    <property type="entry name" value="Rhodanese"/>
    <property type="match status" value="2"/>
</dbReference>
<dbReference type="PROSITE" id="PS00380">
    <property type="entry name" value="RHODANESE_1"/>
    <property type="match status" value="1"/>
</dbReference>
<organism evidence="7 8">
    <name type="scientific">Sinanodonta woodiana</name>
    <name type="common">Chinese pond mussel</name>
    <name type="synonym">Anodonta woodiana</name>
    <dbReference type="NCBI Taxonomy" id="1069815"/>
    <lineage>
        <taxon>Eukaryota</taxon>
        <taxon>Metazoa</taxon>
        <taxon>Spiralia</taxon>
        <taxon>Lophotrochozoa</taxon>
        <taxon>Mollusca</taxon>
        <taxon>Bivalvia</taxon>
        <taxon>Autobranchia</taxon>
        <taxon>Heteroconchia</taxon>
        <taxon>Palaeoheterodonta</taxon>
        <taxon>Unionida</taxon>
        <taxon>Unionoidea</taxon>
        <taxon>Unionidae</taxon>
        <taxon>Unioninae</taxon>
        <taxon>Sinanodonta</taxon>
    </lineage>
</organism>
<dbReference type="SUPFAM" id="SSF52821">
    <property type="entry name" value="Rhodanese/Cell cycle control phosphatase"/>
    <property type="match status" value="2"/>
</dbReference>
<keyword evidence="2 5" id="KW-0808">Transferase</keyword>
<dbReference type="SMART" id="SM00450">
    <property type="entry name" value="RHOD"/>
    <property type="match status" value="2"/>
</dbReference>
<dbReference type="PROSITE" id="PS00683">
    <property type="entry name" value="RHODANESE_2"/>
    <property type="match status" value="1"/>
</dbReference>
<dbReference type="InterPro" id="IPR036873">
    <property type="entry name" value="Rhodanese-like_dom_sf"/>
</dbReference>
<name>A0ABD3WV42_SINWO</name>
<dbReference type="Proteomes" id="UP001634394">
    <property type="component" value="Unassembled WGS sequence"/>
</dbReference>
<dbReference type="CDD" id="cd01448">
    <property type="entry name" value="TST_Repeat_1"/>
    <property type="match status" value="1"/>
</dbReference>
<evidence type="ECO:0000259" key="6">
    <source>
        <dbReference type="PROSITE" id="PS50206"/>
    </source>
</evidence>
<dbReference type="InterPro" id="IPR001763">
    <property type="entry name" value="Rhodanese-like_dom"/>
</dbReference>
<keyword evidence="8" id="KW-1185">Reference proteome</keyword>
<proteinExistence type="predicted"/>
<dbReference type="PANTHER" id="PTHR11364">
    <property type="entry name" value="THIOSULFATE SULFERTANSFERASE"/>
    <property type="match status" value="1"/>
</dbReference>
<dbReference type="FunFam" id="3.40.250.10:FF:000008">
    <property type="entry name" value="Sulfurtransferase"/>
    <property type="match status" value="1"/>
</dbReference>
<evidence type="ECO:0000256" key="1">
    <source>
        <dbReference type="ARBA" id="ARBA00004173"/>
    </source>
</evidence>
<evidence type="ECO:0000313" key="8">
    <source>
        <dbReference type="Proteomes" id="UP001634394"/>
    </source>
</evidence>
<evidence type="ECO:0000256" key="5">
    <source>
        <dbReference type="RuleBase" id="RU000507"/>
    </source>
</evidence>
<sequence length="290" mass="32586">MHKISALISVRQLASAVAQGSKNLRVLDASWYLPAMNRNPKEEFDAKHVPGAQFFDIDDCCDKSSSFDHMLPSPREFENYVGRLGINNKTHVVVYDTNATFGIFSAQRVWWTFRVFGHDLVSVLDGGFSRWCGDGQPVTSEKYNYPFENFEAKFRPNLIKFFPEIEQNLKEKTFQLVDARATGRFNGTAPEPRLGIKPGHIPGSINIPFSEIMDPETKTVKTKDELQKLFINAGVDLQKPLVASCGSGVTACCIALAGFICGKEDVQIYDGAWVEWYSKSKPDQRRCCPE</sequence>
<comment type="subcellular location">
    <subcellularLocation>
        <location evidence="1">Mitochondrion</location>
    </subcellularLocation>
</comment>
<dbReference type="InterPro" id="IPR045078">
    <property type="entry name" value="TST/MPST-like"/>
</dbReference>
<dbReference type="InterPro" id="IPR001307">
    <property type="entry name" value="Thiosulphate_STrfase_CS"/>
</dbReference>
<dbReference type="FunFam" id="3.40.250.10:FF:000001">
    <property type="entry name" value="Sulfurtransferase"/>
    <property type="match status" value="1"/>
</dbReference>
<dbReference type="PROSITE" id="PS50206">
    <property type="entry name" value="RHODANESE_3"/>
    <property type="match status" value="2"/>
</dbReference>
<dbReference type="Gene3D" id="3.40.250.10">
    <property type="entry name" value="Rhodanese-like domain"/>
    <property type="match status" value="2"/>
</dbReference>
<dbReference type="PANTHER" id="PTHR11364:SF27">
    <property type="entry name" value="SULFURTRANSFERASE"/>
    <property type="match status" value="1"/>
</dbReference>
<protein>
    <recommendedName>
        <fullName evidence="5">Sulfurtransferase</fullName>
    </recommendedName>
</protein>
<evidence type="ECO:0000256" key="3">
    <source>
        <dbReference type="ARBA" id="ARBA00022737"/>
    </source>
</evidence>
<feature type="domain" description="Rhodanese" evidence="6">
    <location>
        <begin position="20"/>
        <end position="140"/>
    </location>
</feature>
<evidence type="ECO:0000256" key="4">
    <source>
        <dbReference type="ARBA" id="ARBA00023128"/>
    </source>
</evidence>
<dbReference type="EMBL" id="JBJQND010000005">
    <property type="protein sequence ID" value="KAL3876653.1"/>
    <property type="molecule type" value="Genomic_DNA"/>
</dbReference>
<keyword evidence="4" id="KW-0496">Mitochondrion</keyword>
<reference evidence="7 8" key="1">
    <citation type="submission" date="2024-11" db="EMBL/GenBank/DDBJ databases">
        <title>Chromosome-level genome assembly of the freshwater bivalve Anodonta woodiana.</title>
        <authorList>
            <person name="Chen X."/>
        </authorList>
    </citation>
    <scope>NUCLEOTIDE SEQUENCE [LARGE SCALE GENOMIC DNA]</scope>
    <source>
        <strain evidence="7">MN2024</strain>
        <tissue evidence="7">Gills</tissue>
    </source>
</reference>
<feature type="domain" description="Rhodanese" evidence="6">
    <location>
        <begin position="170"/>
        <end position="285"/>
    </location>
</feature>
<dbReference type="AlphaFoldDB" id="A0ABD3WV42"/>
<evidence type="ECO:0000256" key="2">
    <source>
        <dbReference type="ARBA" id="ARBA00022679"/>
    </source>
</evidence>
<dbReference type="GO" id="GO:0016783">
    <property type="term" value="F:sulfurtransferase activity"/>
    <property type="evidence" value="ECO:0007669"/>
    <property type="project" value="UniProtKB-ARBA"/>
</dbReference>
<keyword evidence="3" id="KW-0677">Repeat</keyword>
<accession>A0ABD3WV42</accession>
<dbReference type="GO" id="GO:0005739">
    <property type="term" value="C:mitochondrion"/>
    <property type="evidence" value="ECO:0007669"/>
    <property type="project" value="UniProtKB-SubCell"/>
</dbReference>